<dbReference type="EMBL" id="MFEL01000018">
    <property type="protein sequence ID" value="OGE80812.1"/>
    <property type="molecule type" value="Genomic_DNA"/>
</dbReference>
<sequence length="74" mass="8271">MGFEVSKHDPTRVNWKVKVQAGPRALVGKKFCIESHHVPKNIHEGMDVLFDVDDHGVGKPVAINVFRVVIVANR</sequence>
<evidence type="ECO:0000313" key="2">
    <source>
        <dbReference type="EMBL" id="OGE80812.1"/>
    </source>
</evidence>
<dbReference type="InterPro" id="IPR000409">
    <property type="entry name" value="BEACH_dom"/>
</dbReference>
<protein>
    <recommendedName>
        <fullName evidence="1">BEACH domain-containing protein</fullName>
    </recommendedName>
</protein>
<proteinExistence type="predicted"/>
<name>A0A1F5NTF2_9BACT</name>
<evidence type="ECO:0000259" key="1">
    <source>
        <dbReference type="PROSITE" id="PS50197"/>
    </source>
</evidence>
<dbReference type="PROSITE" id="PS50197">
    <property type="entry name" value="BEACH"/>
    <property type="match status" value="1"/>
</dbReference>
<comment type="caution">
    <text evidence="2">The sequence shown here is derived from an EMBL/GenBank/DDBJ whole genome shotgun (WGS) entry which is preliminary data.</text>
</comment>
<dbReference type="Proteomes" id="UP000178892">
    <property type="component" value="Unassembled WGS sequence"/>
</dbReference>
<accession>A0A1F5NTF2</accession>
<organism evidence="2 3">
    <name type="scientific">Candidatus Doudnabacteria bacterium RIFCSPHIGHO2_01_FULL_46_24</name>
    <dbReference type="NCBI Taxonomy" id="1817825"/>
    <lineage>
        <taxon>Bacteria</taxon>
        <taxon>Candidatus Doudnaibacteriota</taxon>
    </lineage>
</organism>
<dbReference type="STRING" id="1817825.A2720_04615"/>
<reference evidence="2 3" key="1">
    <citation type="journal article" date="2016" name="Nat. Commun.">
        <title>Thousands of microbial genomes shed light on interconnected biogeochemical processes in an aquifer system.</title>
        <authorList>
            <person name="Anantharaman K."/>
            <person name="Brown C.T."/>
            <person name="Hug L.A."/>
            <person name="Sharon I."/>
            <person name="Castelle C.J."/>
            <person name="Probst A.J."/>
            <person name="Thomas B.C."/>
            <person name="Singh A."/>
            <person name="Wilkins M.J."/>
            <person name="Karaoz U."/>
            <person name="Brodie E.L."/>
            <person name="Williams K.H."/>
            <person name="Hubbard S.S."/>
            <person name="Banfield J.F."/>
        </authorList>
    </citation>
    <scope>NUCLEOTIDE SEQUENCE [LARGE SCALE GENOMIC DNA]</scope>
</reference>
<evidence type="ECO:0000313" key="3">
    <source>
        <dbReference type="Proteomes" id="UP000178892"/>
    </source>
</evidence>
<dbReference type="AlphaFoldDB" id="A0A1F5NTF2"/>
<feature type="domain" description="BEACH" evidence="1">
    <location>
        <begin position="1"/>
        <end position="74"/>
    </location>
</feature>
<gene>
    <name evidence="2" type="ORF">A2720_04615</name>
</gene>